<reference evidence="1" key="1">
    <citation type="submission" date="2014-11" db="EMBL/GenBank/DDBJ databases">
        <authorList>
            <person name="Amaro Gonzalez C."/>
        </authorList>
    </citation>
    <scope>NUCLEOTIDE SEQUENCE</scope>
</reference>
<proteinExistence type="predicted"/>
<accession>A0A0E9S3P5</accession>
<evidence type="ECO:0000313" key="1">
    <source>
        <dbReference type="EMBL" id="JAH36049.1"/>
    </source>
</evidence>
<reference evidence="1" key="2">
    <citation type="journal article" date="2015" name="Fish Shellfish Immunol.">
        <title>Early steps in the European eel (Anguilla anguilla)-Vibrio vulnificus interaction in the gills: Role of the RtxA13 toxin.</title>
        <authorList>
            <person name="Callol A."/>
            <person name="Pajuelo D."/>
            <person name="Ebbesson L."/>
            <person name="Teles M."/>
            <person name="MacKenzie S."/>
            <person name="Amaro C."/>
        </authorList>
    </citation>
    <scope>NUCLEOTIDE SEQUENCE</scope>
</reference>
<name>A0A0E9S3P5_ANGAN</name>
<sequence>MAMLRGAAHNIKLVSVSAARAYLNSALADKL</sequence>
<dbReference type="EMBL" id="GBXM01072528">
    <property type="protein sequence ID" value="JAH36049.1"/>
    <property type="molecule type" value="Transcribed_RNA"/>
</dbReference>
<dbReference type="AlphaFoldDB" id="A0A0E9S3P5"/>
<organism evidence="1">
    <name type="scientific">Anguilla anguilla</name>
    <name type="common">European freshwater eel</name>
    <name type="synonym">Muraena anguilla</name>
    <dbReference type="NCBI Taxonomy" id="7936"/>
    <lineage>
        <taxon>Eukaryota</taxon>
        <taxon>Metazoa</taxon>
        <taxon>Chordata</taxon>
        <taxon>Craniata</taxon>
        <taxon>Vertebrata</taxon>
        <taxon>Euteleostomi</taxon>
        <taxon>Actinopterygii</taxon>
        <taxon>Neopterygii</taxon>
        <taxon>Teleostei</taxon>
        <taxon>Anguilliformes</taxon>
        <taxon>Anguillidae</taxon>
        <taxon>Anguilla</taxon>
    </lineage>
</organism>
<protein>
    <submittedName>
        <fullName evidence="1">Uncharacterized protein</fullName>
    </submittedName>
</protein>